<evidence type="ECO:0008006" key="4">
    <source>
        <dbReference type="Google" id="ProtNLM"/>
    </source>
</evidence>
<accession>A0A1Q8Q7U0</accession>
<proteinExistence type="predicted"/>
<organism evidence="2 3">
    <name type="scientific">Domibacillus antri</name>
    <dbReference type="NCBI Taxonomy" id="1714264"/>
    <lineage>
        <taxon>Bacteria</taxon>
        <taxon>Bacillati</taxon>
        <taxon>Bacillota</taxon>
        <taxon>Bacilli</taxon>
        <taxon>Bacillales</taxon>
        <taxon>Bacillaceae</taxon>
        <taxon>Domibacillus</taxon>
    </lineage>
</organism>
<comment type="caution">
    <text evidence="2">The sequence shown here is derived from an EMBL/GenBank/DDBJ whole genome shotgun (WGS) entry which is preliminary data.</text>
</comment>
<name>A0A1Q8Q7U0_9BACI</name>
<dbReference type="STRING" id="1714264.BTO30_05205"/>
<feature type="transmembrane region" description="Helical" evidence="1">
    <location>
        <begin position="6"/>
        <end position="22"/>
    </location>
</feature>
<keyword evidence="3" id="KW-1185">Reference proteome</keyword>
<dbReference type="AlphaFoldDB" id="A0A1Q8Q7U0"/>
<protein>
    <recommendedName>
        <fullName evidence="4">Resolvase HTH domain-containing protein</fullName>
    </recommendedName>
</protein>
<dbReference type="EMBL" id="MSDU01000008">
    <property type="protein sequence ID" value="OLN23362.1"/>
    <property type="molecule type" value="Genomic_DNA"/>
</dbReference>
<gene>
    <name evidence="2" type="ORF">BTO30_05205</name>
</gene>
<evidence type="ECO:0000256" key="1">
    <source>
        <dbReference type="SAM" id="Phobius"/>
    </source>
</evidence>
<sequence>MNGLIIGLAASGAAFIFLSFFIKDKQRQLQKDLEELSMQMLQEHYQINKKLKIIEEELLISDVPSPASAPAASVNQIIQSQVIALFNQGIDLQQIAGQSSLSVEQVKKILAMNQSSRRDAGV</sequence>
<dbReference type="RefSeq" id="WP_075397654.1">
    <property type="nucleotide sequence ID" value="NZ_MSDU01000008.1"/>
</dbReference>
<evidence type="ECO:0000313" key="3">
    <source>
        <dbReference type="Proteomes" id="UP000185568"/>
    </source>
</evidence>
<keyword evidence="1" id="KW-0472">Membrane</keyword>
<evidence type="ECO:0000313" key="2">
    <source>
        <dbReference type="EMBL" id="OLN23362.1"/>
    </source>
</evidence>
<dbReference type="Proteomes" id="UP000185568">
    <property type="component" value="Unassembled WGS sequence"/>
</dbReference>
<dbReference type="OrthoDB" id="2454584at2"/>
<keyword evidence="1" id="KW-0812">Transmembrane</keyword>
<reference evidence="2 3" key="1">
    <citation type="submission" date="2016-12" db="EMBL/GenBank/DDBJ databases">
        <title>Domibacillus antri genome sequencing.</title>
        <authorList>
            <person name="Verma A."/>
            <person name="Krishnamurthi S."/>
        </authorList>
    </citation>
    <scope>NUCLEOTIDE SEQUENCE [LARGE SCALE GENOMIC DNA]</scope>
    <source>
        <strain evidence="2 3">XD80</strain>
    </source>
</reference>
<keyword evidence="1" id="KW-1133">Transmembrane helix</keyword>